<dbReference type="Proteomes" id="UP001295684">
    <property type="component" value="Unassembled WGS sequence"/>
</dbReference>
<reference evidence="1" key="1">
    <citation type="submission" date="2023-07" db="EMBL/GenBank/DDBJ databases">
        <authorList>
            <consortium name="AG Swart"/>
            <person name="Singh M."/>
            <person name="Singh A."/>
            <person name="Seah K."/>
            <person name="Emmerich C."/>
        </authorList>
    </citation>
    <scope>NUCLEOTIDE SEQUENCE</scope>
    <source>
        <strain evidence="1">DP1</strain>
    </source>
</reference>
<evidence type="ECO:0000313" key="1">
    <source>
        <dbReference type="EMBL" id="CAI2364889.1"/>
    </source>
</evidence>
<name>A0AAD1X8J0_EUPCR</name>
<dbReference type="EMBL" id="CAMPGE010006044">
    <property type="protein sequence ID" value="CAI2364889.1"/>
    <property type="molecule type" value="Genomic_DNA"/>
</dbReference>
<evidence type="ECO:0000313" key="2">
    <source>
        <dbReference type="Proteomes" id="UP001295684"/>
    </source>
</evidence>
<keyword evidence="2" id="KW-1185">Reference proteome</keyword>
<gene>
    <name evidence="1" type="ORF">ECRASSUSDP1_LOCUS6239</name>
</gene>
<accession>A0AAD1X8J0</accession>
<sequence length="546" mass="64892">MSDPIVDPLKVHTFGVKRPLEEKKHEIEELYKQHKRYYPTDKTGELDEWGAVIKNQNEMFTRMDNMQKLQRRKDMENYSQELAHESDTRKREQMYNHEQQKKYEFEQAMNKKKEADFLNHQTHLSKKNMQNMLAQDYEDAMRLKRMQKQDEKNLTLAEGKAADHKAELELNYLRNAERDKRNMIREIFTTEKSAYDDRKNRQTSQSYIMGRAEHQKLMEENEKKEAYKDYLNSRKYNNFNQFQNKVSQNYQDHVYKPEMERKMKIDYAIKKGEEERKKRDDMTYQNMRLNNRAYIEKQMKDKKDGRVVGKTEYEVDQYNRMNHEKNVQDVEHLEKFKKMQDQHQYREMLNDQIKTSKMRRLYGNMTGVEKSLNKDDLVAWKNYDHNAYALIPGLNSTKKPIPKKLLDDKILHKKERSFDDELNRMNQFGLTRDVTLARDPTYISANLHNSAKRLPDSRSLEPNRSMIGSAGGQSLNGGYEDKVNQGIPKNVVSNEIPNRSLLRSGHRKYPNHHLFSNYNPINGEFGSTNAGQSGAFFKKMGTSVLN</sequence>
<organism evidence="1 2">
    <name type="scientific">Euplotes crassus</name>
    <dbReference type="NCBI Taxonomy" id="5936"/>
    <lineage>
        <taxon>Eukaryota</taxon>
        <taxon>Sar</taxon>
        <taxon>Alveolata</taxon>
        <taxon>Ciliophora</taxon>
        <taxon>Intramacronucleata</taxon>
        <taxon>Spirotrichea</taxon>
        <taxon>Hypotrichia</taxon>
        <taxon>Euplotida</taxon>
        <taxon>Euplotidae</taxon>
        <taxon>Moneuplotes</taxon>
    </lineage>
</organism>
<comment type="caution">
    <text evidence="1">The sequence shown here is derived from an EMBL/GenBank/DDBJ whole genome shotgun (WGS) entry which is preliminary data.</text>
</comment>
<dbReference type="AlphaFoldDB" id="A0AAD1X8J0"/>
<proteinExistence type="predicted"/>
<protein>
    <submittedName>
        <fullName evidence="1">Uncharacterized protein</fullName>
    </submittedName>
</protein>